<sequence>MNPTVARRFPLIARPRPACTPLAQRVSDLQGRANLAHERRDVAAATAVFNLAALLASDCGLPDLARAWCHRLAAVALAHDSDPQHALEPIVNLARLHVRAGDGPAAWTLLEKLFQAIDTRTDITIDGLTVSAILLTDTPEAHLKARTWLWTVLLGTGAHALATAGRWDEASHRLREYKGVGARMLDGRQVTVIAHAMAGRHQQARAMLGATQPGEPWENAVTACLSLHVPTDDPADLVTTALAAYRALGPAESGLAVFHIRLSLTLIDALDSEHPAREQIAANLIRYAANDGYAARDLLAHPGRLGIATSRQIDQLTDLVTNCGLALGTMSPAHLATLSGALDTAESVIACQKRRRAHLPV</sequence>
<organism evidence="1 2">
    <name type="scientific">Actinoplanes nipponensis</name>
    <dbReference type="NCBI Taxonomy" id="135950"/>
    <lineage>
        <taxon>Bacteria</taxon>
        <taxon>Bacillati</taxon>
        <taxon>Actinomycetota</taxon>
        <taxon>Actinomycetes</taxon>
        <taxon>Micromonosporales</taxon>
        <taxon>Micromonosporaceae</taxon>
        <taxon>Actinoplanes</taxon>
    </lineage>
</organism>
<evidence type="ECO:0000313" key="2">
    <source>
        <dbReference type="Proteomes" id="UP000647172"/>
    </source>
</evidence>
<dbReference type="EMBL" id="BOMQ01000070">
    <property type="protein sequence ID" value="GIE52467.1"/>
    <property type="molecule type" value="Genomic_DNA"/>
</dbReference>
<evidence type="ECO:0008006" key="3">
    <source>
        <dbReference type="Google" id="ProtNLM"/>
    </source>
</evidence>
<name>A0A919JNH1_9ACTN</name>
<dbReference type="AlphaFoldDB" id="A0A919JNH1"/>
<gene>
    <name evidence="1" type="ORF">Ani05nite_60010</name>
</gene>
<protein>
    <recommendedName>
        <fullName evidence="3">MalT-like TPR region domain-containing protein</fullName>
    </recommendedName>
</protein>
<evidence type="ECO:0000313" key="1">
    <source>
        <dbReference type="EMBL" id="GIE52467.1"/>
    </source>
</evidence>
<reference evidence="1" key="1">
    <citation type="submission" date="2021-01" db="EMBL/GenBank/DDBJ databases">
        <title>Whole genome shotgun sequence of Actinoplanes nipponensis NBRC 14063.</title>
        <authorList>
            <person name="Komaki H."/>
            <person name="Tamura T."/>
        </authorList>
    </citation>
    <scope>NUCLEOTIDE SEQUENCE</scope>
    <source>
        <strain evidence="1">NBRC 14063</strain>
    </source>
</reference>
<comment type="caution">
    <text evidence="1">The sequence shown here is derived from an EMBL/GenBank/DDBJ whole genome shotgun (WGS) entry which is preliminary data.</text>
</comment>
<proteinExistence type="predicted"/>
<dbReference type="RefSeq" id="WP_203773942.1">
    <property type="nucleotide sequence ID" value="NZ_BAAAYJ010000028.1"/>
</dbReference>
<keyword evidence="2" id="KW-1185">Reference proteome</keyword>
<accession>A0A919JNH1</accession>
<dbReference type="Proteomes" id="UP000647172">
    <property type="component" value="Unassembled WGS sequence"/>
</dbReference>